<dbReference type="EMBL" id="CM041540">
    <property type="protein sequence ID" value="KAI3366621.1"/>
    <property type="molecule type" value="Genomic_DNA"/>
</dbReference>
<name>A0ACB8WFV7_9TELE</name>
<accession>A0ACB8WFV7</accession>
<sequence>RKQNLSRSHHSPSPPPTSPFPGIVKRNQGGQDCAARGRCLADSEPRTEGERRQQAEEGEISAPPLGDSTNGPESRGAGRFETSGWKQRAVKRHRTGSTAGDALRERAGASAWLPSIAAMSESRREALAAAAPVPTTASSSTAGSNTTNIAGPGTGEKDEAFSKLKNKFMNELNKIPLPSWAIVSIAFVAIILVLACCFCICKKWIFKKKNKKKGKDKGKNAINMKDVKDGAKTEALKDEEDAETGLTETEKEAEPKEDQKLGKLQYSLDYNFTENTLIVGIIQAAELPAMDMGGTSDPYVKVYLLPDKKKKFETKVHRKTLNPVFNEQFTFKVPYVELGGKTLVMTVYDFDRFSKHDAIGDIKVPMNKVDFSHVTEEWRDLQSAEKEEQEKLGDICFSLRYVPTAGKLTVVILEAKNLKKMDVGGLSDPYVKIHLMQNGKRLKKKKTTIKKNTLNPYYNESFSFEVPFEQIQKVQVVITVLDYDKIGKNDAIGKVFVGLNSSGTELRHWSDMLANPRRPIAQRLCNRPNGEKMLSYIIGLIRGGIDSIINLLFRLLFSKRRAAITLEDPNIKYALRLLDKQAEAADTYRRRSVCWCFNAAPLCFALVQIVSHDTRKFRFALPSPEHILGLPVGQHIYLSAKVDGKLVVRPYTPVSSDDDKGYVDLVVKIYFKDVNPKFPEGGKMSQYLESLRINDTIDFRGPSGLLVYKGKGVFAIQPEKKSPAETKTAKYLGMIAGGTGITPMLQVITAIMKDPQDQTVCHLLFANQTEKDILLRPELEEIQVNHPDRFKLWFTLDRAPEDWEYSTGFISEDMVRDRRLPPAPQRRHPHPDVRTSTYDPVRLQPEPGQSRPLQQPPVHLLETSSRGLVV</sequence>
<keyword evidence="2" id="KW-1185">Reference proteome</keyword>
<protein>
    <submittedName>
        <fullName evidence="1">Uncharacterized protein</fullName>
    </submittedName>
</protein>
<proteinExistence type="predicted"/>
<dbReference type="Proteomes" id="UP000831701">
    <property type="component" value="Chromosome 10"/>
</dbReference>
<organism evidence="1 2">
    <name type="scientific">Scortum barcoo</name>
    <name type="common">barcoo grunter</name>
    <dbReference type="NCBI Taxonomy" id="214431"/>
    <lineage>
        <taxon>Eukaryota</taxon>
        <taxon>Metazoa</taxon>
        <taxon>Chordata</taxon>
        <taxon>Craniata</taxon>
        <taxon>Vertebrata</taxon>
        <taxon>Euteleostomi</taxon>
        <taxon>Actinopterygii</taxon>
        <taxon>Neopterygii</taxon>
        <taxon>Teleostei</taxon>
        <taxon>Neoteleostei</taxon>
        <taxon>Acanthomorphata</taxon>
        <taxon>Eupercaria</taxon>
        <taxon>Centrarchiformes</taxon>
        <taxon>Terapontoidei</taxon>
        <taxon>Terapontidae</taxon>
        <taxon>Scortum</taxon>
    </lineage>
</organism>
<feature type="non-terminal residue" evidence="1">
    <location>
        <position position="1"/>
    </location>
</feature>
<evidence type="ECO:0000313" key="2">
    <source>
        <dbReference type="Proteomes" id="UP000831701"/>
    </source>
</evidence>
<gene>
    <name evidence="1" type="ORF">L3Q82_009304</name>
</gene>
<reference evidence="1" key="1">
    <citation type="submission" date="2022-04" db="EMBL/GenBank/DDBJ databases">
        <title>Jade perch genome.</title>
        <authorList>
            <person name="Chao B."/>
        </authorList>
    </citation>
    <scope>NUCLEOTIDE SEQUENCE</scope>
    <source>
        <strain evidence="1">CB-2022</strain>
    </source>
</reference>
<comment type="caution">
    <text evidence="1">The sequence shown here is derived from an EMBL/GenBank/DDBJ whole genome shotgun (WGS) entry which is preliminary data.</text>
</comment>
<evidence type="ECO:0000313" key="1">
    <source>
        <dbReference type="EMBL" id="KAI3366621.1"/>
    </source>
</evidence>